<evidence type="ECO:0000313" key="10">
    <source>
        <dbReference type="Proteomes" id="UP000051733"/>
    </source>
</evidence>
<dbReference type="Pfam" id="PF13382">
    <property type="entry name" value="Adenine_deam_C"/>
    <property type="match status" value="1"/>
</dbReference>
<dbReference type="PATRIC" id="fig|1423813.3.peg.1376"/>
<evidence type="ECO:0000256" key="2">
    <source>
        <dbReference type="ARBA" id="ARBA00012782"/>
    </source>
</evidence>
<evidence type="ECO:0000313" key="9">
    <source>
        <dbReference type="EMBL" id="KRM61785.1"/>
    </source>
</evidence>
<dbReference type="Proteomes" id="UP000051733">
    <property type="component" value="Unassembled WGS sequence"/>
</dbReference>
<dbReference type="PANTHER" id="PTHR11113">
    <property type="entry name" value="N-ACETYLGLUCOSAMINE-6-PHOSPHATE DEACETYLASE"/>
    <property type="match status" value="1"/>
</dbReference>
<dbReference type="SUPFAM" id="SSF51338">
    <property type="entry name" value="Composite domain of metallo-dependent hydrolases"/>
    <property type="match status" value="1"/>
</dbReference>
<protein>
    <recommendedName>
        <fullName evidence="2 6">Adenine deaminase</fullName>
        <shortName evidence="6">Adenase</shortName>
        <shortName evidence="6">Adenine aminase</shortName>
        <ecNumber evidence="2 6">3.5.4.2</ecNumber>
    </recommendedName>
</protein>
<feature type="domain" description="Adenine deaminase C-terminal" evidence="8">
    <location>
        <begin position="381"/>
        <end position="548"/>
    </location>
</feature>
<dbReference type="GO" id="GO:0000034">
    <property type="term" value="F:adenine deaminase activity"/>
    <property type="evidence" value="ECO:0007669"/>
    <property type="project" value="UniProtKB-UniRule"/>
</dbReference>
<dbReference type="GO" id="GO:0006146">
    <property type="term" value="P:adenine catabolic process"/>
    <property type="evidence" value="ECO:0007669"/>
    <property type="project" value="InterPro"/>
</dbReference>
<comment type="caution">
    <text evidence="9">The sequence shown here is derived from an EMBL/GenBank/DDBJ whole genome shotgun (WGS) entry which is preliminary data.</text>
</comment>
<gene>
    <name evidence="6" type="primary">ade</name>
    <name evidence="9" type="ORF">FC26_GL001353</name>
</gene>
<evidence type="ECO:0000256" key="4">
    <source>
        <dbReference type="ARBA" id="ARBA00023211"/>
    </source>
</evidence>
<evidence type="ECO:0000256" key="6">
    <source>
        <dbReference type="HAMAP-Rule" id="MF_01518"/>
    </source>
</evidence>
<dbReference type="EC" id="3.5.4.2" evidence="2 6"/>
<dbReference type="EMBL" id="AYYY01000021">
    <property type="protein sequence ID" value="KRM61785.1"/>
    <property type="molecule type" value="Genomic_DNA"/>
</dbReference>
<proteinExistence type="inferred from homology"/>
<dbReference type="InterPro" id="IPR011059">
    <property type="entry name" value="Metal-dep_hydrolase_composite"/>
</dbReference>
<dbReference type="HAMAP" id="MF_01518">
    <property type="entry name" value="Adenine_deamin"/>
    <property type="match status" value="1"/>
</dbReference>
<dbReference type="Pfam" id="PF01979">
    <property type="entry name" value="Amidohydro_1"/>
    <property type="match status" value="1"/>
</dbReference>
<accession>A0A0R2ADC0</accession>
<dbReference type="Gene3D" id="2.30.40.10">
    <property type="entry name" value="Urease, subunit C, domain 1"/>
    <property type="match status" value="1"/>
</dbReference>
<keyword evidence="10" id="KW-1185">Reference proteome</keyword>
<evidence type="ECO:0000256" key="3">
    <source>
        <dbReference type="ARBA" id="ARBA00022801"/>
    </source>
</evidence>
<dbReference type="Gene3D" id="3.20.20.140">
    <property type="entry name" value="Metal-dependent hydrolases"/>
    <property type="match status" value="1"/>
</dbReference>
<feature type="domain" description="Amidohydrolase-related" evidence="7">
    <location>
        <begin position="55"/>
        <end position="337"/>
    </location>
</feature>
<reference evidence="9 10" key="1">
    <citation type="journal article" date="2015" name="Genome Announc.">
        <title>Expanding the biotechnology potential of lactobacilli through comparative genomics of 213 strains and associated genera.</title>
        <authorList>
            <person name="Sun Z."/>
            <person name="Harris H.M."/>
            <person name="McCann A."/>
            <person name="Guo C."/>
            <person name="Argimon S."/>
            <person name="Zhang W."/>
            <person name="Yang X."/>
            <person name="Jeffery I.B."/>
            <person name="Cooney J.C."/>
            <person name="Kagawa T.F."/>
            <person name="Liu W."/>
            <person name="Song Y."/>
            <person name="Salvetti E."/>
            <person name="Wrobel A."/>
            <person name="Rasinkangas P."/>
            <person name="Parkhill J."/>
            <person name="Rea M.C."/>
            <person name="O'Sullivan O."/>
            <person name="Ritari J."/>
            <person name="Douillard F.P."/>
            <person name="Paul Ross R."/>
            <person name="Yang R."/>
            <person name="Briner A.E."/>
            <person name="Felis G.E."/>
            <person name="de Vos W.M."/>
            <person name="Barrangou R."/>
            <person name="Klaenhammer T.R."/>
            <person name="Caufield P.W."/>
            <person name="Cui Y."/>
            <person name="Zhang H."/>
            <person name="O'Toole P.W."/>
        </authorList>
    </citation>
    <scope>NUCLEOTIDE SEQUENCE [LARGE SCALE GENOMIC DNA]</scope>
    <source>
        <strain evidence="9 10">DSM 20634</strain>
    </source>
</reference>
<dbReference type="InterPro" id="IPR006679">
    <property type="entry name" value="Adenine_deam"/>
</dbReference>
<keyword evidence="4 6" id="KW-0464">Manganese</keyword>
<evidence type="ECO:0000256" key="5">
    <source>
        <dbReference type="ARBA" id="ARBA00047720"/>
    </source>
</evidence>
<dbReference type="CDD" id="cd01295">
    <property type="entry name" value="AdeC"/>
    <property type="match status" value="1"/>
</dbReference>
<dbReference type="PANTHER" id="PTHR11113:SF2">
    <property type="entry name" value="ADENINE DEAMINASE"/>
    <property type="match status" value="1"/>
</dbReference>
<comment type="cofactor">
    <cofactor evidence="6">
        <name>Mn(2+)</name>
        <dbReference type="ChEBI" id="CHEBI:29035"/>
    </cofactor>
</comment>
<sequence length="555" mass="60784">MIMRTVDTCIKNGQVLNVFKRQFEQHDLWLDHETIVAVGTTDFAARKIIDARDKYIVPGFIDAHVHIESSMVTPSEVGKVLLKHGVTAIVTDPHEIANVMGKAGIEYMIKDARQTPMDVFFMLPSSVPCTPFEHAGATLKAADLKPLYQYPEVHGLAEVMDYPSVLAKDPETLAKIQDANDAGYHADGHAAGLSVEQLDVYRQAGIHTDHEAGNVAVINDRLATGFSIFLREGTVERDIANTIQAVNESNAQDFSFCTDDKLIDDLMSEGSIDYCIKLAIQLGIRPELAYTMASYNAAMAHNLAHTGALASGYQADLVFLNDPHNVKIDAVMKNGQWIKEQTSHPAAIGVNTVHHQLQLQDLALPLSSDYCHVIGIQPNHIVTDHIKTHVPTENGQFQADLNNDILKMAVIERHHHLGTVGLGLVKEFELQHGAIATTIAHDSHNLVVVGTSDTAMFRAVEEVTQAGGGITVVDDEKVLATMPLAIAGLMSAKDYQSAAQDLTAITAAYQQISTNREFNPFITLSFLTLPVIPSIKLTDQGLYDFDQQRFIDLEV</sequence>
<comment type="catalytic activity">
    <reaction evidence="5 6">
        <text>adenine + H2O + H(+) = hypoxanthine + NH4(+)</text>
        <dbReference type="Rhea" id="RHEA:23688"/>
        <dbReference type="ChEBI" id="CHEBI:15377"/>
        <dbReference type="ChEBI" id="CHEBI:15378"/>
        <dbReference type="ChEBI" id="CHEBI:16708"/>
        <dbReference type="ChEBI" id="CHEBI:17368"/>
        <dbReference type="ChEBI" id="CHEBI:28938"/>
        <dbReference type="EC" id="3.5.4.2"/>
    </reaction>
</comment>
<dbReference type="NCBIfam" id="TIGR01178">
    <property type="entry name" value="ade"/>
    <property type="match status" value="1"/>
</dbReference>
<evidence type="ECO:0000256" key="1">
    <source>
        <dbReference type="ARBA" id="ARBA00006773"/>
    </source>
</evidence>
<dbReference type="InterPro" id="IPR032466">
    <property type="entry name" value="Metal_Hydrolase"/>
</dbReference>
<dbReference type="InterPro" id="IPR026912">
    <property type="entry name" value="Adenine_deam_C"/>
</dbReference>
<keyword evidence="3 6" id="KW-0378">Hydrolase</keyword>
<dbReference type="SUPFAM" id="SSF51556">
    <property type="entry name" value="Metallo-dependent hydrolases"/>
    <property type="match status" value="1"/>
</dbReference>
<dbReference type="STRING" id="1423813.FC26_GL001353"/>
<name>A0A0R2ADC0_9LACO</name>
<evidence type="ECO:0000259" key="7">
    <source>
        <dbReference type="Pfam" id="PF01979"/>
    </source>
</evidence>
<organism evidence="9 10">
    <name type="scientific">Paucilactobacillus vaccinostercus DSM 20634</name>
    <dbReference type="NCBI Taxonomy" id="1423813"/>
    <lineage>
        <taxon>Bacteria</taxon>
        <taxon>Bacillati</taxon>
        <taxon>Bacillota</taxon>
        <taxon>Bacilli</taxon>
        <taxon>Lactobacillales</taxon>
        <taxon>Lactobacillaceae</taxon>
        <taxon>Paucilactobacillus</taxon>
    </lineage>
</organism>
<dbReference type="InterPro" id="IPR006680">
    <property type="entry name" value="Amidohydro-rel"/>
</dbReference>
<evidence type="ECO:0000259" key="8">
    <source>
        <dbReference type="Pfam" id="PF13382"/>
    </source>
</evidence>
<dbReference type="AlphaFoldDB" id="A0A0R2ADC0"/>
<comment type="similarity">
    <text evidence="1 6">Belongs to the metallo-dependent hydrolases superfamily. Adenine deaminase family.</text>
</comment>